<dbReference type="InterPro" id="IPR033881">
    <property type="entry name" value="vWA_BatA_type"/>
</dbReference>
<organism evidence="3 4">
    <name type="scientific">Vibrio agarivorans</name>
    <dbReference type="NCBI Taxonomy" id="153622"/>
    <lineage>
        <taxon>Bacteria</taxon>
        <taxon>Pseudomonadati</taxon>
        <taxon>Pseudomonadota</taxon>
        <taxon>Gammaproteobacteria</taxon>
        <taxon>Vibrionales</taxon>
        <taxon>Vibrionaceae</taxon>
        <taxon>Vibrio</taxon>
    </lineage>
</organism>
<feature type="domain" description="VWFA" evidence="2">
    <location>
        <begin position="99"/>
        <end position="284"/>
    </location>
</feature>
<dbReference type="Proteomes" id="UP001169719">
    <property type="component" value="Unassembled WGS sequence"/>
</dbReference>
<dbReference type="CDD" id="cd01467">
    <property type="entry name" value="vWA_BatA_type"/>
    <property type="match status" value="1"/>
</dbReference>
<evidence type="ECO:0000259" key="2">
    <source>
        <dbReference type="PROSITE" id="PS50234"/>
    </source>
</evidence>
<dbReference type="SMART" id="SM00327">
    <property type="entry name" value="VWA"/>
    <property type="match status" value="1"/>
</dbReference>
<protein>
    <submittedName>
        <fullName evidence="3">VWA domain-containing protein</fullName>
    </submittedName>
</protein>
<dbReference type="Pfam" id="PF00092">
    <property type="entry name" value="VWA"/>
    <property type="match status" value="1"/>
</dbReference>
<name>A0ABT7Y3T5_9VIBR</name>
<dbReference type="PANTHER" id="PTHR22550:SF18">
    <property type="entry name" value="VWFA DOMAIN-CONTAINING PROTEIN"/>
    <property type="match status" value="1"/>
</dbReference>
<accession>A0ABT7Y3T5</accession>
<keyword evidence="1" id="KW-0812">Transmembrane</keyword>
<dbReference type="EMBL" id="JAUEOZ010000002">
    <property type="protein sequence ID" value="MDN2482708.1"/>
    <property type="molecule type" value="Genomic_DNA"/>
</dbReference>
<dbReference type="RefSeq" id="WP_289962760.1">
    <property type="nucleotide sequence ID" value="NZ_JAUEOZ010000002.1"/>
</dbReference>
<evidence type="ECO:0000256" key="1">
    <source>
        <dbReference type="SAM" id="Phobius"/>
    </source>
</evidence>
<comment type="caution">
    <text evidence="3">The sequence shown here is derived from an EMBL/GenBank/DDBJ whole genome shotgun (WGS) entry which is preliminary data.</text>
</comment>
<proteinExistence type="predicted"/>
<evidence type="ECO:0000313" key="3">
    <source>
        <dbReference type="EMBL" id="MDN2482708.1"/>
    </source>
</evidence>
<dbReference type="InterPro" id="IPR036465">
    <property type="entry name" value="vWFA_dom_sf"/>
</dbReference>
<evidence type="ECO:0000313" key="4">
    <source>
        <dbReference type="Proteomes" id="UP001169719"/>
    </source>
</evidence>
<dbReference type="InterPro" id="IPR002035">
    <property type="entry name" value="VWF_A"/>
</dbReference>
<feature type="transmembrane region" description="Helical" evidence="1">
    <location>
        <begin position="303"/>
        <end position="325"/>
    </location>
</feature>
<dbReference type="SUPFAM" id="SSF53300">
    <property type="entry name" value="vWA-like"/>
    <property type="match status" value="1"/>
</dbReference>
<sequence length="344" mass="38186">MMIFNIEFIYPWWLLLLPAPVLVTWLAPAYKTQQSVVKIPFFQLIVKALGEPPQKGASLLTPQWWQRGTLVLSWVLIVFALTQPTILGAPETRQLEGRDIMVVLDLSGSMGETDFQQQDGTTLHRLDAAKQVLRNFAQQRKGDRLGLILFGDAAFVQTPFTSDQDAWLALLDQTDVAMAGPSTHLGDAMGLAIKSFEDNQAESDKVTIILTDGNDTGSFVEPTEAAKVAAAKDIKMYVIAMGDPTTVGEQALDMEVIQQIANITDGQAYEALDRESLVDAYDEINQLEPLVYESQTYWPKQSLHAYLLGVVVVLYLCAFTLATLLRYGKSRQASYREAQGEKHV</sequence>
<dbReference type="PANTHER" id="PTHR22550">
    <property type="entry name" value="SPORE GERMINATION PROTEIN"/>
    <property type="match status" value="1"/>
</dbReference>
<keyword evidence="4" id="KW-1185">Reference proteome</keyword>
<dbReference type="PRINTS" id="PR00453">
    <property type="entry name" value="VWFADOMAIN"/>
</dbReference>
<gene>
    <name evidence="3" type="ORF">QWJ08_15320</name>
</gene>
<dbReference type="InterPro" id="IPR050768">
    <property type="entry name" value="UPF0353/GerABKA_families"/>
</dbReference>
<dbReference type="Gene3D" id="3.40.50.410">
    <property type="entry name" value="von Willebrand factor, type A domain"/>
    <property type="match status" value="1"/>
</dbReference>
<keyword evidence="1" id="KW-1133">Transmembrane helix</keyword>
<dbReference type="PROSITE" id="PS50234">
    <property type="entry name" value="VWFA"/>
    <property type="match status" value="1"/>
</dbReference>
<reference evidence="3" key="1">
    <citation type="submission" date="2024-05" db="EMBL/GenBank/DDBJ databases">
        <title>Genome Sequences of Four Agar- Degrading Marine Bacteria.</title>
        <authorList>
            <person name="Phillips E.K."/>
            <person name="Shaffer J.C."/>
            <person name="Henson M.W."/>
            <person name="Temperton B."/>
            <person name="Thrash C.J."/>
            <person name="Martin M.O."/>
        </authorList>
    </citation>
    <scope>NUCLEOTIDE SEQUENCE</scope>
    <source>
        <strain evidence="3">EKP203</strain>
    </source>
</reference>
<keyword evidence="1" id="KW-0472">Membrane</keyword>